<keyword evidence="6" id="KW-0472">Membrane</keyword>
<evidence type="ECO:0000313" key="8">
    <source>
        <dbReference type="EMBL" id="MBZ0155797.1"/>
    </source>
</evidence>
<dbReference type="SUPFAM" id="SSF56954">
    <property type="entry name" value="Outer membrane efflux proteins (OEP)"/>
    <property type="match status" value="1"/>
</dbReference>
<keyword evidence="3" id="KW-0813">Transport</keyword>
<dbReference type="PANTHER" id="PTHR30026">
    <property type="entry name" value="OUTER MEMBRANE PROTEIN TOLC"/>
    <property type="match status" value="1"/>
</dbReference>
<gene>
    <name evidence="8" type="ORF">K8I29_06210</name>
</gene>
<dbReference type="EMBL" id="JAIOIV010000045">
    <property type="protein sequence ID" value="MBZ0155797.1"/>
    <property type="molecule type" value="Genomic_DNA"/>
</dbReference>
<dbReference type="PANTHER" id="PTHR30026:SF21">
    <property type="entry name" value="SLR1270 PROTEIN"/>
    <property type="match status" value="1"/>
</dbReference>
<comment type="similarity">
    <text evidence="2">Belongs to the outer membrane factor (OMF) (TC 1.B.17) family.</text>
</comment>
<evidence type="ECO:0000256" key="7">
    <source>
        <dbReference type="ARBA" id="ARBA00023237"/>
    </source>
</evidence>
<reference evidence="8" key="2">
    <citation type="submission" date="2021-08" db="EMBL/GenBank/DDBJ databases">
        <authorList>
            <person name="Dalcin Martins P."/>
        </authorList>
    </citation>
    <scope>NUCLEOTIDE SEQUENCE</scope>
    <source>
        <strain evidence="8">MAG_39</strain>
    </source>
</reference>
<evidence type="ECO:0000256" key="3">
    <source>
        <dbReference type="ARBA" id="ARBA00022448"/>
    </source>
</evidence>
<comment type="caution">
    <text evidence="8">The sequence shown here is derived from an EMBL/GenBank/DDBJ whole genome shotgun (WGS) entry which is preliminary data.</text>
</comment>
<sequence>MFSLPRKGTHKAEYRTLPLFPLLFIALLGTVLSADAGVSRAAEVRMSLEEALHRALEENHELRAAWSSLSAQGEEIGIARSVLLPRLTFEERFTRTNNPPLVFSTKLNQERFSQDDFSLTSLNAPKAVTDFQTSLSFEQLLFAQTARIGLAMAKGEHSAESEDFLRKKEEVAFKVIQAYLMVHTAREYAQIAEKAVEDAREHLRIAELRYNAGLGLYSDTLRAATAVTDAEQRKVSAHKNLAVAKRTLGLLLGMPEEVDTSDEDREIPVRDLSYYTGASLSRKDIVSMQRRHEKAQLRVKLAGSAYLPTIGIGGGYQLNDHRKPFGAEGDSWHVGAFLRWDLFDGRKREHERAKAQFGVQESEEHMKALKNAVSLHVFTAYLGVKEARKNAELARDALKTAEEGTRLVRIRYENSLSPLVDLLDAQVSLDHARASLVARDNEYRTAAARLSYESGTLLKDLKIE</sequence>
<evidence type="ECO:0000256" key="1">
    <source>
        <dbReference type="ARBA" id="ARBA00004442"/>
    </source>
</evidence>
<reference evidence="8" key="1">
    <citation type="journal article" date="2021" name="bioRxiv">
        <title>Unraveling nitrogen, sulfur and carbon metabolic pathways and microbial community transcriptional responses to substrate deprivation and toxicity stresses in a bioreactor mimicking anoxic brackish coastal sediment conditions.</title>
        <authorList>
            <person name="Martins P.D."/>
            <person name="Echeveste M.J."/>
            <person name="Arshad A."/>
            <person name="Kurth J."/>
            <person name="Ouboter H."/>
            <person name="Jetten M.S.M."/>
            <person name="Welte C.U."/>
        </authorList>
    </citation>
    <scope>NUCLEOTIDE SEQUENCE</scope>
    <source>
        <strain evidence="8">MAG_39</strain>
    </source>
</reference>
<evidence type="ECO:0000256" key="2">
    <source>
        <dbReference type="ARBA" id="ARBA00007613"/>
    </source>
</evidence>
<dbReference type="InterPro" id="IPR003423">
    <property type="entry name" value="OMP_efflux"/>
</dbReference>
<protein>
    <submittedName>
        <fullName evidence="8">TolC family protein</fullName>
    </submittedName>
</protein>
<dbReference type="GO" id="GO:0015562">
    <property type="term" value="F:efflux transmembrane transporter activity"/>
    <property type="evidence" value="ECO:0007669"/>
    <property type="project" value="InterPro"/>
</dbReference>
<dbReference type="Pfam" id="PF02321">
    <property type="entry name" value="OEP"/>
    <property type="match status" value="2"/>
</dbReference>
<name>A0A953J9H1_9BACT</name>
<keyword evidence="5" id="KW-0812">Transmembrane</keyword>
<dbReference type="Gene3D" id="1.20.1600.10">
    <property type="entry name" value="Outer membrane efflux proteins (OEP)"/>
    <property type="match status" value="1"/>
</dbReference>
<evidence type="ECO:0000256" key="5">
    <source>
        <dbReference type="ARBA" id="ARBA00022692"/>
    </source>
</evidence>
<dbReference type="AlphaFoldDB" id="A0A953J9H1"/>
<evidence type="ECO:0000313" key="9">
    <source>
        <dbReference type="Proteomes" id="UP000705867"/>
    </source>
</evidence>
<dbReference type="GO" id="GO:0009279">
    <property type="term" value="C:cell outer membrane"/>
    <property type="evidence" value="ECO:0007669"/>
    <property type="project" value="UniProtKB-SubCell"/>
</dbReference>
<comment type="subcellular location">
    <subcellularLocation>
        <location evidence="1">Cell outer membrane</location>
    </subcellularLocation>
</comment>
<dbReference type="Proteomes" id="UP000705867">
    <property type="component" value="Unassembled WGS sequence"/>
</dbReference>
<dbReference type="InterPro" id="IPR051906">
    <property type="entry name" value="TolC-like"/>
</dbReference>
<keyword evidence="7" id="KW-0998">Cell outer membrane</keyword>
<keyword evidence="4" id="KW-1134">Transmembrane beta strand</keyword>
<proteinExistence type="inferred from homology"/>
<organism evidence="8 9">
    <name type="scientific">Candidatus Nitrobium versatile</name>
    <dbReference type="NCBI Taxonomy" id="2884831"/>
    <lineage>
        <taxon>Bacteria</taxon>
        <taxon>Pseudomonadati</taxon>
        <taxon>Nitrospirota</taxon>
        <taxon>Nitrospiria</taxon>
        <taxon>Nitrospirales</taxon>
        <taxon>Nitrospiraceae</taxon>
        <taxon>Candidatus Nitrobium</taxon>
    </lineage>
</organism>
<dbReference type="GO" id="GO:1990281">
    <property type="term" value="C:efflux pump complex"/>
    <property type="evidence" value="ECO:0007669"/>
    <property type="project" value="TreeGrafter"/>
</dbReference>
<evidence type="ECO:0000256" key="4">
    <source>
        <dbReference type="ARBA" id="ARBA00022452"/>
    </source>
</evidence>
<accession>A0A953J9H1</accession>
<evidence type="ECO:0000256" key="6">
    <source>
        <dbReference type="ARBA" id="ARBA00023136"/>
    </source>
</evidence>
<dbReference type="GO" id="GO:0015288">
    <property type="term" value="F:porin activity"/>
    <property type="evidence" value="ECO:0007669"/>
    <property type="project" value="TreeGrafter"/>
</dbReference>